<feature type="domain" description="Phosphoribosyltransferase" evidence="1">
    <location>
        <begin position="12"/>
        <end position="185"/>
    </location>
</feature>
<dbReference type="SUPFAM" id="SSF53271">
    <property type="entry name" value="PRTase-like"/>
    <property type="match status" value="1"/>
</dbReference>
<dbReference type="Proteomes" id="UP000071778">
    <property type="component" value="Chromosome"/>
</dbReference>
<evidence type="ECO:0000313" key="2">
    <source>
        <dbReference type="EMBL" id="AMP09538.1"/>
    </source>
</evidence>
<dbReference type="EMBL" id="CP013235">
    <property type="protein sequence ID" value="AMP09538.1"/>
    <property type="molecule type" value="Genomic_DNA"/>
</dbReference>
<keyword evidence="2" id="KW-0808">Transferase</keyword>
<dbReference type="Gene3D" id="3.30.1310.20">
    <property type="entry name" value="PRTase-like"/>
    <property type="match status" value="1"/>
</dbReference>
<sequence length="222" mass="24429">MDTLRTFANRIEAAEILAFHLLEYKGRNPLILAIPRGGVPMGKVIAELLDGELDIVLVRKLSAPFNPECAIGAIDETGWVYLDPFSDELAGTDAFLEQEKSRQLNVLRQRRKLYTPHKHTIAPGGRIAIIVDDGLATGATMIAALHTVRARRPAELVCAVPVAAPESLKQVKPLADKVLCLYAPSGFFAVGQFYRDFRQVEDEEVIRIFSRRHNGGNAGTQA</sequence>
<dbReference type="GO" id="GO:0016757">
    <property type="term" value="F:glycosyltransferase activity"/>
    <property type="evidence" value="ECO:0007669"/>
    <property type="project" value="UniProtKB-KW"/>
</dbReference>
<dbReference type="AlphaFoldDB" id="A0A127QHJ2"/>
<dbReference type="CDD" id="cd06223">
    <property type="entry name" value="PRTases_typeI"/>
    <property type="match status" value="1"/>
</dbReference>
<keyword evidence="2" id="KW-0328">Glycosyltransferase</keyword>
<organism evidence="2 3">
    <name type="scientific">Collimonas arenae</name>
    <dbReference type="NCBI Taxonomy" id="279058"/>
    <lineage>
        <taxon>Bacteria</taxon>
        <taxon>Pseudomonadati</taxon>
        <taxon>Pseudomonadota</taxon>
        <taxon>Betaproteobacteria</taxon>
        <taxon>Burkholderiales</taxon>
        <taxon>Oxalobacteraceae</taxon>
        <taxon>Collimonas</taxon>
    </lineage>
</organism>
<dbReference type="InterPro" id="IPR029057">
    <property type="entry name" value="PRTase-like"/>
</dbReference>
<proteinExistence type="predicted"/>
<dbReference type="RefSeq" id="WP_061533055.1">
    <property type="nucleotide sequence ID" value="NZ_CP013233.1"/>
</dbReference>
<keyword evidence="3" id="KW-1185">Reference proteome</keyword>
<name>A0A127QHJ2_9BURK</name>
<dbReference type="InterPro" id="IPR000836">
    <property type="entry name" value="PRTase_dom"/>
</dbReference>
<dbReference type="Gene3D" id="3.40.50.2020">
    <property type="match status" value="1"/>
</dbReference>
<protein>
    <submittedName>
        <fullName evidence="2">Putative phosphoribosyltransferase</fullName>
    </submittedName>
</protein>
<gene>
    <name evidence="2" type="ORF">CAter282_1762</name>
</gene>
<dbReference type="Pfam" id="PF00156">
    <property type="entry name" value="Pribosyltran"/>
    <property type="match status" value="1"/>
</dbReference>
<reference evidence="2 3" key="1">
    <citation type="submission" date="2015-11" db="EMBL/GenBank/DDBJ databases">
        <title>Exploring the genomic traits of fungus-feeding bacterial genus Collimonas.</title>
        <authorList>
            <person name="Song C."/>
            <person name="Schmidt R."/>
            <person name="de Jager V."/>
            <person name="Krzyzanowska D."/>
            <person name="Jongedijk E."/>
            <person name="Cankar K."/>
            <person name="Beekwilder J."/>
            <person name="van Veen A."/>
            <person name="de Boer W."/>
            <person name="van Veen J.A."/>
            <person name="Garbeva P."/>
        </authorList>
    </citation>
    <scope>NUCLEOTIDE SEQUENCE [LARGE SCALE GENOMIC DNA]</scope>
    <source>
        <strain evidence="2 3">Ter282</strain>
    </source>
</reference>
<accession>A0A127QHJ2</accession>
<evidence type="ECO:0000313" key="3">
    <source>
        <dbReference type="Proteomes" id="UP000071778"/>
    </source>
</evidence>
<evidence type="ECO:0000259" key="1">
    <source>
        <dbReference type="Pfam" id="PF00156"/>
    </source>
</evidence>
<dbReference type="PATRIC" id="fig|279058.17.peg.1885"/>
<dbReference type="OrthoDB" id="9810066at2"/>